<evidence type="ECO:0000313" key="3">
    <source>
        <dbReference type="EMBL" id="QKH88992.1"/>
    </source>
</evidence>
<sequence length="53" mass="6234">MKKQNHINHQTRGFKTPSSSASRRRHSLNKVMKIIMTFFALAVVGLAYWMYHN</sequence>
<evidence type="ECO:0000313" key="4">
    <source>
        <dbReference type="Proteomes" id="UP000500843"/>
    </source>
</evidence>
<name>A0A7D4FXG5_9BACT</name>
<gene>
    <name evidence="3" type="ORF">FIU21_08545</name>
</gene>
<keyword evidence="2" id="KW-0812">Transmembrane</keyword>
<evidence type="ECO:0000256" key="1">
    <source>
        <dbReference type="SAM" id="MobiDB-lite"/>
    </source>
</evidence>
<feature type="transmembrane region" description="Helical" evidence="2">
    <location>
        <begin position="31"/>
        <end position="51"/>
    </location>
</feature>
<feature type="compositionally biased region" description="Polar residues" evidence="1">
    <location>
        <begin position="7"/>
        <end position="21"/>
    </location>
</feature>
<evidence type="ECO:0000256" key="2">
    <source>
        <dbReference type="SAM" id="Phobius"/>
    </source>
</evidence>
<reference evidence="3 4" key="1">
    <citation type="submission" date="2020-05" db="EMBL/GenBank/DDBJ databases">
        <title>FDA dAtabase for Regulatory Grade micrObial Sequences (FDA-ARGOS): Supporting development and validation of Infectious Disease Dx tests.</title>
        <authorList>
            <person name="Moreno J."/>
            <person name="Tallon L."/>
            <person name="Sadzewicz L."/>
            <person name="Zhao X."/>
            <person name="Vavikolanu K."/>
            <person name="Mehta A."/>
            <person name="Aluvathingal J."/>
            <person name="Nadendla S."/>
            <person name="Myers T."/>
            <person name="Yan Y."/>
            <person name="Sichtig H."/>
        </authorList>
    </citation>
    <scope>NUCLEOTIDE SEQUENCE [LARGE SCALE GENOMIC DNA]</scope>
    <source>
        <strain evidence="3 4">FDAARGOS_760</strain>
    </source>
</reference>
<organism evidence="3 4">
    <name type="scientific">Prevotella melaninogenica</name>
    <dbReference type="NCBI Taxonomy" id="28132"/>
    <lineage>
        <taxon>Bacteria</taxon>
        <taxon>Pseudomonadati</taxon>
        <taxon>Bacteroidota</taxon>
        <taxon>Bacteroidia</taxon>
        <taxon>Bacteroidales</taxon>
        <taxon>Prevotellaceae</taxon>
        <taxon>Prevotella</taxon>
    </lineage>
</organism>
<feature type="region of interest" description="Disordered" evidence="1">
    <location>
        <begin position="1"/>
        <end position="24"/>
    </location>
</feature>
<dbReference type="RefSeq" id="WP_155812492.1">
    <property type="nucleotide sequence ID" value="NZ_CP054011.1"/>
</dbReference>
<protein>
    <submittedName>
        <fullName evidence="3">Uncharacterized protein</fullName>
    </submittedName>
</protein>
<accession>A0A7D4FXG5</accession>
<dbReference type="EMBL" id="CP054011">
    <property type="protein sequence ID" value="QKH88992.1"/>
    <property type="molecule type" value="Genomic_DNA"/>
</dbReference>
<keyword evidence="2" id="KW-0472">Membrane</keyword>
<keyword evidence="2" id="KW-1133">Transmembrane helix</keyword>
<dbReference type="AlphaFoldDB" id="A0A7D4FXG5"/>
<proteinExistence type="predicted"/>
<dbReference type="Proteomes" id="UP000500843">
    <property type="component" value="Chromosome 2"/>
</dbReference>